<evidence type="ECO:0000256" key="5">
    <source>
        <dbReference type="ARBA" id="ARBA00023235"/>
    </source>
</evidence>
<comment type="similarity">
    <text evidence="7">Belongs to the aspartate/glutamate racemases family.</text>
</comment>
<keyword evidence="3 7" id="KW-0133">Cell shape</keyword>
<evidence type="ECO:0000256" key="3">
    <source>
        <dbReference type="ARBA" id="ARBA00022960"/>
    </source>
</evidence>
<keyword evidence="4 7" id="KW-0573">Peptidoglycan synthesis</keyword>
<dbReference type="InterPro" id="IPR015942">
    <property type="entry name" value="Asp/Glu/hydantoin_racemase"/>
</dbReference>
<feature type="binding site" evidence="7">
    <location>
        <begin position="16"/>
        <end position="17"/>
    </location>
    <ligand>
        <name>substrate</name>
    </ligand>
</feature>
<keyword evidence="9" id="KW-1185">Reference proteome</keyword>
<dbReference type="InterPro" id="IPR018187">
    <property type="entry name" value="Asp/Glu_racemase_AS_1"/>
</dbReference>
<dbReference type="SUPFAM" id="SSF53681">
    <property type="entry name" value="Aspartate/glutamate racemase"/>
    <property type="match status" value="2"/>
</dbReference>
<evidence type="ECO:0000256" key="6">
    <source>
        <dbReference type="ARBA" id="ARBA00023316"/>
    </source>
</evidence>
<evidence type="ECO:0000313" key="8">
    <source>
        <dbReference type="EMBL" id="GAN66611.1"/>
    </source>
</evidence>
<feature type="binding site" evidence="7">
    <location>
        <begin position="81"/>
        <end position="82"/>
    </location>
    <ligand>
        <name>substrate</name>
    </ligand>
</feature>
<accession>A0A6N3SVT5</accession>
<dbReference type="Pfam" id="PF01177">
    <property type="entry name" value="Asp_Glu_race"/>
    <property type="match status" value="1"/>
</dbReference>
<comment type="function">
    <text evidence="7">Provides the (R)-glutamate required for cell wall biosynthesis.</text>
</comment>
<comment type="caution">
    <text evidence="8">The sequence shown here is derived from an EMBL/GenBank/DDBJ whole genome shotgun (WGS) entry which is preliminary data.</text>
</comment>
<organism evidence="8 9">
    <name type="scientific">Acetobacter orientalis</name>
    <dbReference type="NCBI Taxonomy" id="146474"/>
    <lineage>
        <taxon>Bacteria</taxon>
        <taxon>Pseudomonadati</taxon>
        <taxon>Pseudomonadota</taxon>
        <taxon>Alphaproteobacteria</taxon>
        <taxon>Acetobacterales</taxon>
        <taxon>Acetobacteraceae</taxon>
        <taxon>Acetobacter</taxon>
    </lineage>
</organism>
<protein>
    <recommendedName>
        <fullName evidence="2 7">Glutamate racemase</fullName>
        <ecNumber evidence="2 7">5.1.1.3</ecNumber>
    </recommendedName>
</protein>
<dbReference type="GO" id="GO:0008881">
    <property type="term" value="F:glutamate racemase activity"/>
    <property type="evidence" value="ECO:0007669"/>
    <property type="project" value="UniProtKB-UniRule"/>
</dbReference>
<dbReference type="PANTHER" id="PTHR21198">
    <property type="entry name" value="GLUTAMATE RACEMASE"/>
    <property type="match status" value="1"/>
</dbReference>
<evidence type="ECO:0000256" key="2">
    <source>
        <dbReference type="ARBA" id="ARBA00013090"/>
    </source>
</evidence>
<dbReference type="PANTHER" id="PTHR21198:SF2">
    <property type="entry name" value="GLUTAMATE RACEMASE"/>
    <property type="match status" value="1"/>
</dbReference>
<accession>A0A0D6NMH8</accession>
<dbReference type="STRING" id="1231341.Abor_024_055"/>
<feature type="binding site" evidence="7">
    <location>
        <begin position="196"/>
        <end position="197"/>
    </location>
    <ligand>
        <name>substrate</name>
    </ligand>
</feature>
<keyword evidence="5 7" id="KW-0413">Isomerase</keyword>
<proteinExistence type="inferred from homology"/>
<evidence type="ECO:0000313" key="9">
    <source>
        <dbReference type="Proteomes" id="UP000032670"/>
    </source>
</evidence>
<dbReference type="GO" id="GO:0071555">
    <property type="term" value="P:cell wall organization"/>
    <property type="evidence" value="ECO:0007669"/>
    <property type="project" value="UniProtKB-KW"/>
</dbReference>
<dbReference type="Gene3D" id="3.40.50.1860">
    <property type="match status" value="2"/>
</dbReference>
<dbReference type="RefSeq" id="WP_048841653.1">
    <property type="nucleotide sequence ID" value="NZ_BAMX01000024.1"/>
</dbReference>
<dbReference type="HAMAP" id="MF_00258">
    <property type="entry name" value="Glu_racemase"/>
    <property type="match status" value="1"/>
</dbReference>
<dbReference type="InterPro" id="IPR001920">
    <property type="entry name" value="Asp/Glu_race"/>
</dbReference>
<dbReference type="EMBL" id="BAMX01000024">
    <property type="protein sequence ID" value="GAN66611.1"/>
    <property type="molecule type" value="Genomic_DNA"/>
</dbReference>
<dbReference type="EC" id="5.1.1.3" evidence="2 7"/>
<feature type="active site" description="Proton donor/acceptor" evidence="7">
    <location>
        <position position="80"/>
    </location>
</feature>
<evidence type="ECO:0000256" key="1">
    <source>
        <dbReference type="ARBA" id="ARBA00001602"/>
    </source>
</evidence>
<evidence type="ECO:0000256" key="7">
    <source>
        <dbReference type="HAMAP-Rule" id="MF_00258"/>
    </source>
</evidence>
<feature type="binding site" evidence="7">
    <location>
        <begin position="48"/>
        <end position="49"/>
    </location>
    <ligand>
        <name>substrate</name>
    </ligand>
</feature>
<reference evidence="8 9" key="1">
    <citation type="submission" date="2012-11" db="EMBL/GenBank/DDBJ databases">
        <title>Whole genome sequence of Acetobacter orientalis 21F-2.</title>
        <authorList>
            <person name="Azuma Y."/>
            <person name="Higashiura N."/>
            <person name="Hirakawa H."/>
            <person name="Matsushita K."/>
        </authorList>
    </citation>
    <scope>NUCLEOTIDE SEQUENCE [LARGE SCALE GENOMIC DNA]</scope>
    <source>
        <strain evidence="8 9">21F-2</strain>
    </source>
</reference>
<dbReference type="AlphaFoldDB" id="A0A0D6NMH8"/>
<dbReference type="Proteomes" id="UP000032670">
    <property type="component" value="Unassembled WGS sequence"/>
</dbReference>
<dbReference type="UniPathway" id="UPA00219"/>
<comment type="catalytic activity">
    <reaction evidence="1 7">
        <text>L-glutamate = D-glutamate</text>
        <dbReference type="Rhea" id="RHEA:12813"/>
        <dbReference type="ChEBI" id="CHEBI:29985"/>
        <dbReference type="ChEBI" id="CHEBI:29986"/>
        <dbReference type="EC" id="5.1.1.3"/>
    </reaction>
</comment>
<dbReference type="InterPro" id="IPR004391">
    <property type="entry name" value="Glu_race"/>
</dbReference>
<sequence length="287" mass="30709">MSSPAHPAPHRILAFDSGIGGLGIVRALRTLAPTLAIDYLADTAVFPYGEQQDDFLIDRIVALLSGAIRTLQPQAVVVACNTASTLALPALRAAWSDMPFIGCVPPIRWAARTTRTQVIGLLATRATIRRPYLNNLQALYAPDCTLIAHAAPGLAACAESLFRGEDVPDSTLAHEISGLFDRDTSHKLDTVGLGCTHYTFVLERLKALAPPHITWLDPAPAVARHTLTVLQSCPTCLPPVATHTAQQAFFTATPPNAAALRQRLPLFGFSDLTLWQNTPSQAPVSSA</sequence>
<comment type="pathway">
    <text evidence="7">Cell wall biogenesis; peptidoglycan biosynthesis.</text>
</comment>
<dbReference type="PROSITE" id="PS00923">
    <property type="entry name" value="ASP_GLU_RACEMASE_1"/>
    <property type="match status" value="1"/>
</dbReference>
<name>A0A0D6NMH8_9PROT</name>
<dbReference type="GO" id="GO:0008360">
    <property type="term" value="P:regulation of cell shape"/>
    <property type="evidence" value="ECO:0007669"/>
    <property type="project" value="UniProtKB-KW"/>
</dbReference>
<keyword evidence="6 7" id="KW-0961">Cell wall biogenesis/degradation</keyword>
<feature type="active site" description="Proton donor/acceptor" evidence="7">
    <location>
        <position position="195"/>
    </location>
</feature>
<dbReference type="GO" id="GO:0009252">
    <property type="term" value="P:peptidoglycan biosynthetic process"/>
    <property type="evidence" value="ECO:0007669"/>
    <property type="project" value="UniProtKB-UniRule"/>
</dbReference>
<gene>
    <name evidence="7" type="primary">murI</name>
    <name evidence="8" type="ORF">Abor_024_055</name>
</gene>
<dbReference type="GeneID" id="76204750"/>
<evidence type="ECO:0000256" key="4">
    <source>
        <dbReference type="ARBA" id="ARBA00022984"/>
    </source>
</evidence>